<dbReference type="SMR" id="V7AM79"/>
<gene>
    <name evidence="2" type="ORF">PHAVU_010G069300g</name>
</gene>
<dbReference type="OrthoDB" id="10248475at2759"/>
<keyword evidence="3" id="KW-1185">Reference proteome</keyword>
<accession>V7AM79</accession>
<comment type="similarity">
    <text evidence="1">Belongs to the beta-class carbonic anhydrase family.</text>
</comment>
<dbReference type="GO" id="GO:0008270">
    <property type="term" value="F:zinc ion binding"/>
    <property type="evidence" value="ECO:0007669"/>
    <property type="project" value="InterPro"/>
</dbReference>
<evidence type="ECO:0000313" key="2">
    <source>
        <dbReference type="EMBL" id="ESW06697.1"/>
    </source>
</evidence>
<dbReference type="STRING" id="3885.V7AM79"/>
<name>V7AM79_PHAVU</name>
<dbReference type="SUPFAM" id="SSF53056">
    <property type="entry name" value="beta-carbonic anhydrase, cab"/>
    <property type="match status" value="1"/>
</dbReference>
<dbReference type="EMBL" id="CM002297">
    <property type="protein sequence ID" value="ESW06697.1"/>
    <property type="molecule type" value="Genomic_DNA"/>
</dbReference>
<evidence type="ECO:0000256" key="1">
    <source>
        <dbReference type="ARBA" id="ARBA00006217"/>
    </source>
</evidence>
<dbReference type="GO" id="GO:0004089">
    <property type="term" value="F:carbonate dehydratase activity"/>
    <property type="evidence" value="ECO:0007669"/>
    <property type="project" value="InterPro"/>
</dbReference>
<dbReference type="Gene3D" id="3.40.1050.10">
    <property type="entry name" value="Carbonic anhydrase"/>
    <property type="match status" value="1"/>
</dbReference>
<evidence type="ECO:0000313" key="3">
    <source>
        <dbReference type="Proteomes" id="UP000000226"/>
    </source>
</evidence>
<sequence>MSHPEDDFIPFDFINDWVKIGLPGKVDVLKEYEGYDFQEQYKFYEKVLSNTGVTMNNSLVNLRTYPYVQREIRNNIGLLGGYYDFVKGEFKLWKYESPITEPITIALSTHH</sequence>
<dbReference type="AlphaFoldDB" id="V7AM79"/>
<dbReference type="PANTHER" id="PTHR11002">
    <property type="entry name" value="CARBONIC ANHYDRASE"/>
    <property type="match status" value="1"/>
</dbReference>
<dbReference type="InterPro" id="IPR036874">
    <property type="entry name" value="Carbonic_anhydrase_sf"/>
</dbReference>
<organism evidence="2 3">
    <name type="scientific">Phaseolus vulgaris</name>
    <name type="common">Kidney bean</name>
    <name type="synonym">French bean</name>
    <dbReference type="NCBI Taxonomy" id="3885"/>
    <lineage>
        <taxon>Eukaryota</taxon>
        <taxon>Viridiplantae</taxon>
        <taxon>Streptophyta</taxon>
        <taxon>Embryophyta</taxon>
        <taxon>Tracheophyta</taxon>
        <taxon>Spermatophyta</taxon>
        <taxon>Magnoliopsida</taxon>
        <taxon>eudicotyledons</taxon>
        <taxon>Gunneridae</taxon>
        <taxon>Pentapetalae</taxon>
        <taxon>rosids</taxon>
        <taxon>fabids</taxon>
        <taxon>Fabales</taxon>
        <taxon>Fabaceae</taxon>
        <taxon>Papilionoideae</taxon>
        <taxon>50 kb inversion clade</taxon>
        <taxon>NPAAA clade</taxon>
        <taxon>indigoferoid/millettioid clade</taxon>
        <taxon>Phaseoleae</taxon>
        <taxon>Phaseolus</taxon>
    </lineage>
</organism>
<dbReference type="eggNOG" id="KOG1578">
    <property type="taxonomic scope" value="Eukaryota"/>
</dbReference>
<proteinExistence type="inferred from homology"/>
<dbReference type="InterPro" id="IPR001765">
    <property type="entry name" value="Carbonic_anhydrase"/>
</dbReference>
<dbReference type="Gramene" id="ESW06697">
    <property type="protein sequence ID" value="ESW06697"/>
    <property type="gene ID" value="PHAVU_010G069300g"/>
</dbReference>
<dbReference type="Proteomes" id="UP000000226">
    <property type="component" value="Chromosome 10"/>
</dbReference>
<reference evidence="3" key="1">
    <citation type="journal article" date="2014" name="Nat. Genet.">
        <title>A reference genome for common bean and genome-wide analysis of dual domestications.</title>
        <authorList>
            <person name="Schmutz J."/>
            <person name="McClean P.E."/>
            <person name="Mamidi S."/>
            <person name="Wu G.A."/>
            <person name="Cannon S.B."/>
            <person name="Grimwood J."/>
            <person name="Jenkins J."/>
            <person name="Shu S."/>
            <person name="Song Q."/>
            <person name="Chavarro C."/>
            <person name="Torres-Torres M."/>
            <person name="Geffroy V."/>
            <person name="Moghaddam S.M."/>
            <person name="Gao D."/>
            <person name="Abernathy B."/>
            <person name="Barry K."/>
            <person name="Blair M."/>
            <person name="Brick M.A."/>
            <person name="Chovatia M."/>
            <person name="Gepts P."/>
            <person name="Goodstein D.M."/>
            <person name="Gonzales M."/>
            <person name="Hellsten U."/>
            <person name="Hyten D.L."/>
            <person name="Jia G."/>
            <person name="Kelly J.D."/>
            <person name="Kudrna D."/>
            <person name="Lee R."/>
            <person name="Richard M.M."/>
            <person name="Miklas P.N."/>
            <person name="Osorno J.M."/>
            <person name="Rodrigues J."/>
            <person name="Thareau V."/>
            <person name="Urrea C.A."/>
            <person name="Wang M."/>
            <person name="Yu Y."/>
            <person name="Zhang M."/>
            <person name="Wing R.A."/>
            <person name="Cregan P.B."/>
            <person name="Rokhsar D.S."/>
            <person name="Jackson S.A."/>
        </authorList>
    </citation>
    <scope>NUCLEOTIDE SEQUENCE [LARGE SCALE GENOMIC DNA]</scope>
    <source>
        <strain evidence="3">cv. G19833</strain>
    </source>
</reference>
<protein>
    <submittedName>
        <fullName evidence="2">Uncharacterized protein</fullName>
    </submittedName>
</protein>
<dbReference type="PANTHER" id="PTHR11002:SF45">
    <property type="entry name" value="CARBONIC ANHYDRASE"/>
    <property type="match status" value="1"/>
</dbReference>